<reference evidence="12" key="1">
    <citation type="submission" date="2020-04" db="EMBL/GenBank/DDBJ databases">
        <title>Analysis of mating type loci in Filobasidium floriforme.</title>
        <authorList>
            <person name="Nowrousian M."/>
        </authorList>
    </citation>
    <scope>NUCLEOTIDE SEQUENCE</scope>
    <source>
        <strain evidence="12">CBS 6242</strain>
    </source>
</reference>
<evidence type="ECO:0000256" key="10">
    <source>
        <dbReference type="SAM" id="MobiDB-lite"/>
    </source>
</evidence>
<dbReference type="CDD" id="cd12296">
    <property type="entry name" value="RRM1_Prp24"/>
    <property type="match status" value="1"/>
</dbReference>
<dbReference type="Pfam" id="PF00076">
    <property type="entry name" value="RRM_1"/>
    <property type="match status" value="3"/>
</dbReference>
<feature type="compositionally biased region" description="Basic and acidic residues" evidence="10">
    <location>
        <begin position="650"/>
        <end position="666"/>
    </location>
</feature>
<keyword evidence="13" id="KW-1185">Reference proteome</keyword>
<evidence type="ECO:0000259" key="11">
    <source>
        <dbReference type="PROSITE" id="PS50102"/>
    </source>
</evidence>
<organism evidence="12 13">
    <name type="scientific">Filobasidium floriforme</name>
    <dbReference type="NCBI Taxonomy" id="5210"/>
    <lineage>
        <taxon>Eukaryota</taxon>
        <taxon>Fungi</taxon>
        <taxon>Dikarya</taxon>
        <taxon>Basidiomycota</taxon>
        <taxon>Agaricomycotina</taxon>
        <taxon>Tremellomycetes</taxon>
        <taxon>Filobasidiales</taxon>
        <taxon>Filobasidiaceae</taxon>
        <taxon>Filobasidium</taxon>
    </lineage>
</organism>
<dbReference type="InterPro" id="IPR012677">
    <property type="entry name" value="Nucleotide-bd_a/b_plait_sf"/>
</dbReference>
<evidence type="ECO:0000256" key="4">
    <source>
        <dbReference type="ARBA" id="ARBA00022884"/>
    </source>
</evidence>
<comment type="subcellular location">
    <subcellularLocation>
        <location evidence="1">Nucleus</location>
    </subcellularLocation>
</comment>
<feature type="compositionally biased region" description="Basic and acidic residues" evidence="10">
    <location>
        <begin position="1080"/>
        <end position="1100"/>
    </location>
</feature>
<keyword evidence="2" id="KW-0507">mRNA processing</keyword>
<dbReference type="PANTHER" id="PTHR24012">
    <property type="entry name" value="RNA BINDING PROTEIN"/>
    <property type="match status" value="1"/>
</dbReference>
<evidence type="ECO:0000256" key="1">
    <source>
        <dbReference type="ARBA" id="ARBA00004123"/>
    </source>
</evidence>
<dbReference type="FunFam" id="3.30.70.330:FF:000365">
    <property type="entry name" value="U4/U6 snRNA-associated-splicing factor PRP24"/>
    <property type="match status" value="1"/>
</dbReference>
<comment type="caution">
    <text evidence="12">The sequence shown here is derived from an EMBL/GenBank/DDBJ whole genome shotgun (WGS) entry which is preliminary data.</text>
</comment>
<dbReference type="PROSITE" id="PS50102">
    <property type="entry name" value="RRM"/>
    <property type="match status" value="3"/>
</dbReference>
<feature type="domain" description="RRM" evidence="11">
    <location>
        <begin position="840"/>
        <end position="916"/>
    </location>
</feature>
<keyword evidence="5" id="KW-0508">mRNA splicing</keyword>
<protein>
    <recommendedName>
        <fullName evidence="8">U4/U6 snRNA-associated-splicing factor PRP24</fullName>
    </recommendedName>
</protein>
<dbReference type="Gene3D" id="1.25.40.10">
    <property type="entry name" value="Tetratricopeptide repeat domain"/>
    <property type="match status" value="2"/>
</dbReference>
<dbReference type="GO" id="GO:0006397">
    <property type="term" value="P:mRNA processing"/>
    <property type="evidence" value="ECO:0007669"/>
    <property type="project" value="UniProtKB-KW"/>
</dbReference>
<evidence type="ECO:0000256" key="3">
    <source>
        <dbReference type="ARBA" id="ARBA00022737"/>
    </source>
</evidence>
<feature type="domain" description="RRM" evidence="11">
    <location>
        <begin position="675"/>
        <end position="748"/>
    </location>
</feature>
<evidence type="ECO:0000256" key="6">
    <source>
        <dbReference type="ARBA" id="ARBA00023242"/>
    </source>
</evidence>
<proteinExistence type="predicted"/>
<dbReference type="InterPro" id="IPR000504">
    <property type="entry name" value="RRM_dom"/>
</dbReference>
<feature type="compositionally biased region" description="Polar residues" evidence="10">
    <location>
        <begin position="1062"/>
        <end position="1074"/>
    </location>
</feature>
<dbReference type="OrthoDB" id="360390at2759"/>
<dbReference type="CDD" id="cd00590">
    <property type="entry name" value="RRM_SF"/>
    <property type="match status" value="1"/>
</dbReference>
<dbReference type="SMART" id="SM00386">
    <property type="entry name" value="HAT"/>
    <property type="match status" value="4"/>
</dbReference>
<evidence type="ECO:0000313" key="13">
    <source>
        <dbReference type="Proteomes" id="UP000812966"/>
    </source>
</evidence>
<dbReference type="GO" id="GO:0005688">
    <property type="term" value="C:U6 snRNP"/>
    <property type="evidence" value="ECO:0007669"/>
    <property type="project" value="UniProtKB-ARBA"/>
</dbReference>
<dbReference type="GO" id="GO:0008380">
    <property type="term" value="P:RNA splicing"/>
    <property type="evidence" value="ECO:0007669"/>
    <property type="project" value="UniProtKB-KW"/>
</dbReference>
<gene>
    <name evidence="12" type="ORF">FFLO_06491</name>
</gene>
<evidence type="ECO:0000256" key="5">
    <source>
        <dbReference type="ARBA" id="ARBA00023187"/>
    </source>
</evidence>
<dbReference type="EMBL" id="JABELV010000217">
    <property type="protein sequence ID" value="KAG7527949.1"/>
    <property type="molecule type" value="Genomic_DNA"/>
</dbReference>
<dbReference type="AlphaFoldDB" id="A0A8K0JKE9"/>
<dbReference type="SMART" id="SM00360">
    <property type="entry name" value="RRM"/>
    <property type="match status" value="4"/>
</dbReference>
<keyword evidence="6" id="KW-0539">Nucleus</keyword>
<comment type="function">
    <text evidence="7">Functions as a recycling factor of the spliceosome, a machinery that forms on each precursor-messenger RNA (pre-mRNA) and catalyzes the removal of introns. Chaperones the re-annealing of U4 and U6 snRNAs (small nuclear RNAs) released from previous rounds of splicing, an initial step in reforming the U4/U6-U5 tri-snRNP (small nuclear ribonucleoprotein) that can reassemble into another spliceosome complex; this step involves binding U6 and facilitating the unwinding of the U6 internal stem loop, followed by base-pairing of U6 to U4.</text>
</comment>
<evidence type="ECO:0000313" key="12">
    <source>
        <dbReference type="EMBL" id="KAG7527949.1"/>
    </source>
</evidence>
<feature type="domain" description="RRM" evidence="11">
    <location>
        <begin position="749"/>
        <end position="826"/>
    </location>
</feature>
<dbReference type="InterPro" id="IPR011990">
    <property type="entry name" value="TPR-like_helical_dom_sf"/>
</dbReference>
<keyword evidence="3" id="KW-0677">Repeat</keyword>
<dbReference type="InterPro" id="IPR003107">
    <property type="entry name" value="HAT"/>
</dbReference>
<dbReference type="SUPFAM" id="SSF54928">
    <property type="entry name" value="RNA-binding domain, RBD"/>
    <property type="match status" value="3"/>
</dbReference>
<feature type="region of interest" description="Disordered" evidence="10">
    <location>
        <begin position="627"/>
        <end position="666"/>
    </location>
</feature>
<evidence type="ECO:0000256" key="8">
    <source>
        <dbReference type="ARBA" id="ARBA00093627"/>
    </source>
</evidence>
<feature type="compositionally biased region" description="Basic and acidic residues" evidence="10">
    <location>
        <begin position="924"/>
        <end position="941"/>
    </location>
</feature>
<accession>A0A8K0JKE9</accession>
<dbReference type="InterPro" id="IPR034397">
    <property type="entry name" value="Prp24_RRM1"/>
</dbReference>
<dbReference type="InterPro" id="IPR035979">
    <property type="entry name" value="RBD_domain_sf"/>
</dbReference>
<feature type="region of interest" description="Disordered" evidence="10">
    <location>
        <begin position="915"/>
        <end position="942"/>
    </location>
</feature>
<evidence type="ECO:0000256" key="9">
    <source>
        <dbReference type="PROSITE-ProRule" id="PRU00176"/>
    </source>
</evidence>
<feature type="region of interest" description="Disordered" evidence="10">
    <location>
        <begin position="1014"/>
        <end position="1100"/>
    </location>
</feature>
<keyword evidence="4 9" id="KW-0694">RNA-binding</keyword>
<dbReference type="Gene3D" id="3.30.70.330">
    <property type="match status" value="3"/>
</dbReference>
<sequence>MEPSMDMTVDSNVSPTEMEETLQQLFDVVNRLEEGPGNVPLLKKNVALAKKVQMTQEAAGGLEILANTVGCPISIWLEILTNIEQEVANISAGRALEIASLFRNALSDYASTEVAARIGAILSTLHAVVLSEQQVDHPMDGNGVSTTALLDEETARELWKAIISVSERVMSEDFGLWEAYIGWEEATALAKTGEDRDTALKALKGRYIAHLAVPHSRLTETAERYSTFNTTHFLEEYEPNMIKASNMSAKSLAKYQARETWEDGWQTLAKEVAESTMVEPTSLLDRRLAYLSAWLEMELSLPEQGTKNKGKGKGRETDSPKLEPFYVIMVFERMLSVASFRTERTSKVNESLIWLKYYRFMYATNGIAKAEAARILTRAARCCPESGEIWATLLRHQEAISKDITEMNSTYQRAHSLGLLTQGVHGPLSVGEVHPVEELVTLELAWCGLTRRMAEAMAFSDADERANQFDLVEVTIRESMQKVRSTYTKSDSGSRLELYLISWLEKRGQIAEAVQIWEHVCKVRPKDYQAWTGQVEFLIRHEHIPQARTALKIAANRQGMDWPQAIWSRWISFEETHGSIEQVVAAHSKVASLSDALARQMAEQSAAHNPEPIKPQPDQSTILETEDARTAPATKRKAEVASLDDTTNESTKRVKQDQTDIEKVESAPARDREFATVLISDLPEDVTEDMIRQRFNDCGEVREVVVTTKGTSTTASVEFIDRESVPAALTKDKKKIGDAQVHVYQAGQTTLFVTNFPEQMDDDAIRQLFSKYGEMLDPRWPSRKYKDSRRFCYVQFLTTASAHAACELNGQELEPGLALSVLISDPEKKKQRSDANSDQREVYITGLSRFVAEKDLRRLFGDFGEIKRVNLATDDEGHCKGFAFLEYTDEAAVESALSLDGTQLKKRVMKVKRIDPSAKSSKQAGEKQPVKQQRETDEVSRSIKLTGLASRTQEGLLQQALEKVAKVKRVEVFADSAEAVVEFASAADVGTFLLRGTEFDFAGNSLAVAPLGRSSEVPKAASRPVPASDNSTSASRQAMPLKPRPPKAGNRKRVLAIPQAKPASTGSPSTSIQPEQVGHNARDGMKGQDHFRDLLAGKPV</sequence>
<dbReference type="GO" id="GO:0003723">
    <property type="term" value="F:RNA binding"/>
    <property type="evidence" value="ECO:0007669"/>
    <property type="project" value="UniProtKB-UniRule"/>
</dbReference>
<dbReference type="Proteomes" id="UP000812966">
    <property type="component" value="Unassembled WGS sequence"/>
</dbReference>
<dbReference type="SUPFAM" id="SSF48452">
    <property type="entry name" value="TPR-like"/>
    <property type="match status" value="2"/>
</dbReference>
<evidence type="ECO:0000256" key="7">
    <source>
        <dbReference type="ARBA" id="ARBA00093374"/>
    </source>
</evidence>
<name>A0A8K0JKE9_9TREE</name>
<evidence type="ECO:0000256" key="2">
    <source>
        <dbReference type="ARBA" id="ARBA00022664"/>
    </source>
</evidence>